<evidence type="ECO:0000256" key="8">
    <source>
        <dbReference type="HAMAP-Rule" id="MF_00212"/>
    </source>
</evidence>
<dbReference type="Gene3D" id="3.50.50.60">
    <property type="entry name" value="FAD/NAD(P)-binding domain"/>
    <property type="match status" value="1"/>
</dbReference>
<reference evidence="9 10" key="1">
    <citation type="submission" date="2015-06" db="EMBL/GenBank/DDBJ databases">
        <title>Investigation of pathophysiology for high-risk pregnancy and development of treatment modality based on it.</title>
        <authorList>
            <person name="Kim B.-C."/>
            <person name="Lim S."/>
        </authorList>
    </citation>
    <scope>NUCLEOTIDE SEQUENCE [LARGE SCALE GENOMIC DNA]</scope>
    <source>
        <strain evidence="9 10">AD1-86</strain>
    </source>
</reference>
<comment type="cofactor">
    <cofactor evidence="2 8">
        <name>FAD</name>
        <dbReference type="ChEBI" id="CHEBI:57692"/>
    </cofactor>
</comment>
<dbReference type="STRING" id="1630135.DAD186_08740"/>
<dbReference type="PATRIC" id="fig|1630135.4.peg.874"/>
<sequence>MRVSAHSSRATSALTVEHADAVLIGAGIASATLAMLLRELEPTWHIVVLERLEGPALESSHAWNNAGTGHSALCELNYTPMDTHGRVSIDKALEINKKFQLSRAWWAHLVENGTLEHPERFIRTVAHMSLVHGEENRRFLKARFAALHPHPLFSSLEYTEDPSRLAEWAPLVMEGRTAHTPLSATRSLAGTDVDFGALTRALLEAATKAGTSVHFGSNVVDLRRMGKDWGVMARTHNSTHVVRAPFVFVGAGGAALPLLQRSGISEIRGYGGFPISGQWLRCTNPELAARHEAKVYGKAAVGSPPMSVPHLDTRVINGTRELMFGPYAGWSPKFLKSGSVTDLFRSIRASNALPMASVAPGNLDLIAYLASQLTQSFDDRLAALAEYLPGAKAEDWELLEAGQRVQVIAPLSRTRGTLQFGTELLTSADGSMSGLLGASPGASTATSIMLDLLSRAFPAKASEWEPRLRAIFSTEGDARDHLARTSRILGLTEPPR</sequence>
<dbReference type="RefSeq" id="WP_065247634.1">
    <property type="nucleotide sequence ID" value="NZ_CP012117.1"/>
</dbReference>
<dbReference type="GO" id="GO:0047545">
    <property type="term" value="F:(S)-2-hydroxyglutarate dehydrogenase activity"/>
    <property type="evidence" value="ECO:0007669"/>
    <property type="project" value="TreeGrafter"/>
</dbReference>
<dbReference type="GO" id="GO:0006099">
    <property type="term" value="P:tricarboxylic acid cycle"/>
    <property type="evidence" value="ECO:0007669"/>
    <property type="project" value="UniProtKB-UniRule"/>
</dbReference>
<dbReference type="Proteomes" id="UP000092596">
    <property type="component" value="Chromosome"/>
</dbReference>
<keyword evidence="5 8" id="KW-0285">Flavoprotein</keyword>
<comment type="pathway">
    <text evidence="3 8">Carbohydrate metabolism; tricarboxylic acid cycle; oxaloacetate from (S)-malate (quinone route): step 1/1.</text>
</comment>
<comment type="similarity">
    <text evidence="8">Belongs to the MQO family.</text>
</comment>
<dbReference type="SUPFAM" id="SSF51905">
    <property type="entry name" value="FAD/NAD(P)-binding domain"/>
    <property type="match status" value="1"/>
</dbReference>
<evidence type="ECO:0000256" key="6">
    <source>
        <dbReference type="ARBA" id="ARBA00022827"/>
    </source>
</evidence>
<dbReference type="GO" id="GO:0008924">
    <property type="term" value="F:L-malate dehydrogenase (quinone) activity"/>
    <property type="evidence" value="ECO:0007669"/>
    <property type="project" value="UniProtKB-UniRule"/>
</dbReference>
<keyword evidence="7 8" id="KW-0560">Oxidoreductase</keyword>
<evidence type="ECO:0000313" key="9">
    <source>
        <dbReference type="EMBL" id="ANP27424.1"/>
    </source>
</evidence>
<dbReference type="HAMAP" id="MF_00212">
    <property type="entry name" value="MQO"/>
    <property type="match status" value="1"/>
</dbReference>
<dbReference type="Pfam" id="PF06039">
    <property type="entry name" value="Mqo"/>
    <property type="match status" value="1"/>
</dbReference>
<dbReference type="AlphaFoldDB" id="A0A1B0ZHG2"/>
<evidence type="ECO:0000256" key="4">
    <source>
        <dbReference type="ARBA" id="ARBA00022532"/>
    </source>
</evidence>
<dbReference type="NCBIfam" id="NF003606">
    <property type="entry name" value="PRK05257.2-1"/>
    <property type="match status" value="1"/>
</dbReference>
<keyword evidence="6 8" id="KW-0274">FAD</keyword>
<dbReference type="Gene3D" id="3.30.9.10">
    <property type="entry name" value="D-Amino Acid Oxidase, subunit A, domain 2"/>
    <property type="match status" value="1"/>
</dbReference>
<dbReference type="NCBIfam" id="TIGR01320">
    <property type="entry name" value="mal_quin_oxido"/>
    <property type="match status" value="1"/>
</dbReference>
<dbReference type="KEGG" id="dva:DAD186_08740"/>
<evidence type="ECO:0000313" key="10">
    <source>
        <dbReference type="Proteomes" id="UP000092596"/>
    </source>
</evidence>
<proteinExistence type="inferred from homology"/>
<dbReference type="PANTHER" id="PTHR43104">
    <property type="entry name" value="L-2-HYDROXYGLUTARATE DEHYDROGENASE, MITOCHONDRIAL"/>
    <property type="match status" value="1"/>
</dbReference>
<dbReference type="EMBL" id="CP012117">
    <property type="protein sequence ID" value="ANP27424.1"/>
    <property type="molecule type" value="Genomic_DNA"/>
</dbReference>
<evidence type="ECO:0000256" key="3">
    <source>
        <dbReference type="ARBA" id="ARBA00005012"/>
    </source>
</evidence>
<dbReference type="UniPathway" id="UPA00223">
    <property type="reaction ID" value="UER01008"/>
</dbReference>
<comment type="catalytic activity">
    <reaction evidence="1 8">
        <text>(S)-malate + a quinone = a quinol + oxaloacetate</text>
        <dbReference type="Rhea" id="RHEA:46012"/>
        <dbReference type="ChEBI" id="CHEBI:15589"/>
        <dbReference type="ChEBI" id="CHEBI:16452"/>
        <dbReference type="ChEBI" id="CHEBI:24646"/>
        <dbReference type="ChEBI" id="CHEBI:132124"/>
        <dbReference type="EC" id="1.1.5.4"/>
    </reaction>
</comment>
<dbReference type="InterPro" id="IPR006231">
    <property type="entry name" value="MQO"/>
</dbReference>
<accession>A0A1B0ZHG2</accession>
<evidence type="ECO:0000256" key="7">
    <source>
        <dbReference type="ARBA" id="ARBA00023002"/>
    </source>
</evidence>
<name>A0A1B0ZHG2_9MICO</name>
<organism evidence="9 10">
    <name type="scientific">Dermabacter vaginalis</name>
    <dbReference type="NCBI Taxonomy" id="1630135"/>
    <lineage>
        <taxon>Bacteria</taxon>
        <taxon>Bacillati</taxon>
        <taxon>Actinomycetota</taxon>
        <taxon>Actinomycetes</taxon>
        <taxon>Micrococcales</taxon>
        <taxon>Dermabacteraceae</taxon>
        <taxon>Dermabacter</taxon>
    </lineage>
</organism>
<dbReference type="PANTHER" id="PTHR43104:SF2">
    <property type="entry name" value="L-2-HYDROXYGLUTARATE DEHYDROGENASE, MITOCHONDRIAL"/>
    <property type="match status" value="1"/>
</dbReference>
<evidence type="ECO:0000256" key="1">
    <source>
        <dbReference type="ARBA" id="ARBA00001139"/>
    </source>
</evidence>
<dbReference type="NCBIfam" id="NF003611">
    <property type="entry name" value="PRK05257.3-2"/>
    <property type="match status" value="1"/>
</dbReference>
<evidence type="ECO:0000256" key="5">
    <source>
        <dbReference type="ARBA" id="ARBA00022630"/>
    </source>
</evidence>
<evidence type="ECO:0000256" key="2">
    <source>
        <dbReference type="ARBA" id="ARBA00001974"/>
    </source>
</evidence>
<protein>
    <recommendedName>
        <fullName evidence="8">Probable malate:quinone oxidoreductase</fullName>
        <ecNumber evidence="8">1.1.5.4</ecNumber>
    </recommendedName>
    <alternativeName>
        <fullName evidence="8">MQO</fullName>
    </alternativeName>
    <alternativeName>
        <fullName evidence="8">Malate dehydrogenase [quinone]</fullName>
    </alternativeName>
</protein>
<keyword evidence="4 8" id="KW-0816">Tricarboxylic acid cycle</keyword>
<dbReference type="EC" id="1.1.5.4" evidence="8"/>
<gene>
    <name evidence="8" type="primary">mqo</name>
    <name evidence="9" type="ORF">DAD186_08740</name>
</gene>
<dbReference type="InterPro" id="IPR036188">
    <property type="entry name" value="FAD/NAD-bd_sf"/>
</dbReference>